<dbReference type="EMBL" id="KZ772870">
    <property type="protein sequence ID" value="PTQ27382.1"/>
    <property type="molecule type" value="Genomic_DNA"/>
</dbReference>
<sequence length="123" mass="13906">MAVIKFEISLVLQPPSGYADARTRLPPAFGFVHGMNDPAQSTGSFVWGQKHLPGCTRPRTSKPFLSVQFNSIFQWIHCTILYDHRLWRAHFAFDLSNFRDSMSPSSLTGFRATCRNNSIVLTT</sequence>
<dbReference type="Proteomes" id="UP000244005">
    <property type="component" value="Unassembled WGS sequence"/>
</dbReference>
<accession>A0A2R6W0K7</accession>
<proteinExistence type="predicted"/>
<dbReference type="AlphaFoldDB" id="A0A2R6W0K7"/>
<evidence type="ECO:0000313" key="1">
    <source>
        <dbReference type="EMBL" id="PTQ27382.1"/>
    </source>
</evidence>
<name>A0A2R6W0K7_MARPO</name>
<reference evidence="2" key="1">
    <citation type="journal article" date="2017" name="Cell">
        <title>Insights into land plant evolution garnered from the Marchantia polymorpha genome.</title>
        <authorList>
            <person name="Bowman J.L."/>
            <person name="Kohchi T."/>
            <person name="Yamato K.T."/>
            <person name="Jenkins J."/>
            <person name="Shu S."/>
            <person name="Ishizaki K."/>
            <person name="Yamaoka S."/>
            <person name="Nishihama R."/>
            <person name="Nakamura Y."/>
            <person name="Berger F."/>
            <person name="Adam C."/>
            <person name="Aki S.S."/>
            <person name="Althoff F."/>
            <person name="Araki T."/>
            <person name="Arteaga-Vazquez M.A."/>
            <person name="Balasubrmanian S."/>
            <person name="Barry K."/>
            <person name="Bauer D."/>
            <person name="Boehm C.R."/>
            <person name="Briginshaw L."/>
            <person name="Caballero-Perez J."/>
            <person name="Catarino B."/>
            <person name="Chen F."/>
            <person name="Chiyoda S."/>
            <person name="Chovatia M."/>
            <person name="Davies K.M."/>
            <person name="Delmans M."/>
            <person name="Demura T."/>
            <person name="Dierschke T."/>
            <person name="Dolan L."/>
            <person name="Dorantes-Acosta A.E."/>
            <person name="Eklund D.M."/>
            <person name="Florent S.N."/>
            <person name="Flores-Sandoval E."/>
            <person name="Fujiyama A."/>
            <person name="Fukuzawa H."/>
            <person name="Galik B."/>
            <person name="Grimanelli D."/>
            <person name="Grimwood J."/>
            <person name="Grossniklaus U."/>
            <person name="Hamada T."/>
            <person name="Haseloff J."/>
            <person name="Hetherington A.J."/>
            <person name="Higo A."/>
            <person name="Hirakawa Y."/>
            <person name="Hundley H.N."/>
            <person name="Ikeda Y."/>
            <person name="Inoue K."/>
            <person name="Inoue S.I."/>
            <person name="Ishida S."/>
            <person name="Jia Q."/>
            <person name="Kakita M."/>
            <person name="Kanazawa T."/>
            <person name="Kawai Y."/>
            <person name="Kawashima T."/>
            <person name="Kennedy M."/>
            <person name="Kinose K."/>
            <person name="Kinoshita T."/>
            <person name="Kohara Y."/>
            <person name="Koide E."/>
            <person name="Komatsu K."/>
            <person name="Kopischke S."/>
            <person name="Kubo M."/>
            <person name="Kyozuka J."/>
            <person name="Lagercrantz U."/>
            <person name="Lin S.S."/>
            <person name="Lindquist E."/>
            <person name="Lipzen A.M."/>
            <person name="Lu C.W."/>
            <person name="De Luna E."/>
            <person name="Martienssen R.A."/>
            <person name="Minamino N."/>
            <person name="Mizutani M."/>
            <person name="Mizutani M."/>
            <person name="Mochizuki N."/>
            <person name="Monte I."/>
            <person name="Mosher R."/>
            <person name="Nagasaki H."/>
            <person name="Nakagami H."/>
            <person name="Naramoto S."/>
            <person name="Nishitani K."/>
            <person name="Ohtani M."/>
            <person name="Okamoto T."/>
            <person name="Okumura M."/>
            <person name="Phillips J."/>
            <person name="Pollak B."/>
            <person name="Reinders A."/>
            <person name="Rovekamp M."/>
            <person name="Sano R."/>
            <person name="Sawa S."/>
            <person name="Schmid M.W."/>
            <person name="Shirakawa M."/>
            <person name="Solano R."/>
            <person name="Spunde A."/>
            <person name="Suetsugu N."/>
            <person name="Sugano S."/>
            <person name="Sugiyama A."/>
            <person name="Sun R."/>
            <person name="Suzuki Y."/>
            <person name="Takenaka M."/>
            <person name="Takezawa D."/>
            <person name="Tomogane H."/>
            <person name="Tsuzuki M."/>
            <person name="Ueda T."/>
            <person name="Umeda M."/>
            <person name="Ward J.M."/>
            <person name="Watanabe Y."/>
            <person name="Yazaki K."/>
            <person name="Yokoyama R."/>
            <person name="Yoshitake Y."/>
            <person name="Yotsui I."/>
            <person name="Zachgo S."/>
            <person name="Schmutz J."/>
        </authorList>
    </citation>
    <scope>NUCLEOTIDE SEQUENCE [LARGE SCALE GENOMIC DNA]</scope>
    <source>
        <strain evidence="2">Tak-1</strain>
    </source>
</reference>
<protein>
    <submittedName>
        <fullName evidence="1">Uncharacterized protein</fullName>
    </submittedName>
</protein>
<organism evidence="1 2">
    <name type="scientific">Marchantia polymorpha</name>
    <name type="common">Common liverwort</name>
    <name type="synonym">Marchantia aquatica</name>
    <dbReference type="NCBI Taxonomy" id="3197"/>
    <lineage>
        <taxon>Eukaryota</taxon>
        <taxon>Viridiplantae</taxon>
        <taxon>Streptophyta</taxon>
        <taxon>Embryophyta</taxon>
        <taxon>Marchantiophyta</taxon>
        <taxon>Marchantiopsida</taxon>
        <taxon>Marchantiidae</taxon>
        <taxon>Marchantiales</taxon>
        <taxon>Marchantiaceae</taxon>
        <taxon>Marchantia</taxon>
    </lineage>
</organism>
<keyword evidence="2" id="KW-1185">Reference proteome</keyword>
<dbReference type="Gramene" id="Mp4g13800.1">
    <property type="protein sequence ID" value="Mp4g13800.1.cds"/>
    <property type="gene ID" value="Mp4g13800"/>
</dbReference>
<gene>
    <name evidence="1" type="ORF">MARPO_0202s0009</name>
</gene>
<evidence type="ECO:0000313" key="2">
    <source>
        <dbReference type="Proteomes" id="UP000244005"/>
    </source>
</evidence>